<name>A0A1F5HBM3_9BACT</name>
<dbReference type="SUPFAM" id="SSF142338">
    <property type="entry name" value="CofD-like"/>
    <property type="match status" value="1"/>
</dbReference>
<dbReference type="PANTHER" id="PTHR30135">
    <property type="entry name" value="UNCHARACTERIZED PROTEIN YVCK-RELATED"/>
    <property type="match status" value="1"/>
</dbReference>
<dbReference type="GO" id="GO:0008360">
    <property type="term" value="P:regulation of cell shape"/>
    <property type="evidence" value="ECO:0007669"/>
    <property type="project" value="UniProtKB-UniRule"/>
</dbReference>
<dbReference type="CDD" id="cd07187">
    <property type="entry name" value="YvcK_like"/>
    <property type="match status" value="1"/>
</dbReference>
<protein>
    <recommendedName>
        <fullName evidence="2">Putative gluconeogenesis factor</fullName>
    </recommendedName>
</protein>
<comment type="similarity">
    <text evidence="2">Belongs to the gluconeogenesis factor family.</text>
</comment>
<evidence type="ECO:0000256" key="2">
    <source>
        <dbReference type="HAMAP-Rule" id="MF_00973"/>
    </source>
</evidence>
<dbReference type="NCBIfam" id="TIGR01826">
    <property type="entry name" value="CofD_related"/>
    <property type="match status" value="1"/>
</dbReference>
<dbReference type="PANTHER" id="PTHR30135:SF3">
    <property type="entry name" value="GLUCONEOGENESIS FACTOR-RELATED"/>
    <property type="match status" value="1"/>
</dbReference>
<dbReference type="Gene3D" id="3.40.50.10680">
    <property type="entry name" value="CofD-like domains"/>
    <property type="match status" value="1"/>
</dbReference>
<dbReference type="Proteomes" id="UP000176751">
    <property type="component" value="Unassembled WGS sequence"/>
</dbReference>
<accession>A0A1F5HBM3</accession>
<proteinExistence type="inferred from homology"/>
<comment type="caution">
    <text evidence="3">The sequence shown here is derived from an EMBL/GenBank/DDBJ whole genome shotgun (WGS) entry which is preliminary data.</text>
</comment>
<keyword evidence="1 2" id="KW-0963">Cytoplasm</keyword>
<evidence type="ECO:0000313" key="3">
    <source>
        <dbReference type="EMBL" id="OGE01486.1"/>
    </source>
</evidence>
<dbReference type="HAMAP" id="MF_00973">
    <property type="entry name" value="Gluconeogen_factor"/>
    <property type="match status" value="1"/>
</dbReference>
<sequence length="333" mass="37247">MLKSFFRHYLELPTRPKNVVCLGGGIGTSQILKGLRDFPCDLAAIVSMADDGGSAGRLRRAFSVPPPGDLVNCLAALSDEESILKKLFVYRFEGKRYGKDTDLGGQKLGNLIFVALTNIYNGDTSRALEEFSKIISSKGRVLPATIGNVNIWALTKTDQKVYGEEKIDLGKYSGGRSLKEVFLDPPNIRAYEKTMEALKKADIVIVGPGDLFSTILPVLIVPQIKRLIKRLTKQKIFIVNIANKPFETFGFKVSDYLHALKKHLGGDVFDTILVNTNQKPKIPKNLNYKYVLYDKNNLEQYQANIVTGDLVNQEYPLYHDSDKIAKEIINFIK</sequence>
<dbReference type="InterPro" id="IPR038136">
    <property type="entry name" value="CofD-like_dom_sf"/>
</dbReference>
<gene>
    <name evidence="3" type="ORF">A2196_03230</name>
</gene>
<reference evidence="3 4" key="1">
    <citation type="journal article" date="2016" name="Nat. Commun.">
        <title>Thousands of microbial genomes shed light on interconnected biogeochemical processes in an aquifer system.</title>
        <authorList>
            <person name="Anantharaman K."/>
            <person name="Brown C.T."/>
            <person name="Hug L.A."/>
            <person name="Sharon I."/>
            <person name="Castelle C.J."/>
            <person name="Probst A.J."/>
            <person name="Thomas B.C."/>
            <person name="Singh A."/>
            <person name="Wilkins M.J."/>
            <person name="Karaoz U."/>
            <person name="Brodie E.L."/>
            <person name="Williams K.H."/>
            <person name="Hubbard S.S."/>
            <person name="Banfield J.F."/>
        </authorList>
    </citation>
    <scope>NUCLEOTIDE SEQUENCE [LARGE SCALE GENOMIC DNA]</scope>
</reference>
<dbReference type="InterPro" id="IPR002882">
    <property type="entry name" value="CofD"/>
</dbReference>
<dbReference type="InterPro" id="IPR010119">
    <property type="entry name" value="Gluconeogen_factor"/>
</dbReference>
<dbReference type="Pfam" id="PF01933">
    <property type="entry name" value="CofD"/>
    <property type="match status" value="1"/>
</dbReference>
<dbReference type="AlphaFoldDB" id="A0A1F5HBM3"/>
<comment type="function">
    <text evidence="2">Required for morphogenesis under gluconeogenic growth conditions.</text>
</comment>
<dbReference type="EMBL" id="MFCA01000026">
    <property type="protein sequence ID" value="OGE01486.1"/>
    <property type="molecule type" value="Genomic_DNA"/>
</dbReference>
<organism evidence="3 4">
    <name type="scientific">Candidatus Curtissbacteria bacterium RIFOXYA1_FULL_41_14</name>
    <dbReference type="NCBI Taxonomy" id="1797737"/>
    <lineage>
        <taxon>Bacteria</taxon>
        <taxon>Candidatus Curtissiibacteriota</taxon>
    </lineage>
</organism>
<evidence type="ECO:0000313" key="4">
    <source>
        <dbReference type="Proteomes" id="UP000176751"/>
    </source>
</evidence>
<dbReference type="STRING" id="1797737.A2196_03230"/>
<comment type="subcellular location">
    <subcellularLocation>
        <location evidence="2">Cytoplasm</location>
    </subcellularLocation>
</comment>
<dbReference type="GO" id="GO:0043743">
    <property type="term" value="F:LPPG:FO 2-phospho-L-lactate transferase activity"/>
    <property type="evidence" value="ECO:0007669"/>
    <property type="project" value="InterPro"/>
</dbReference>
<evidence type="ECO:0000256" key="1">
    <source>
        <dbReference type="ARBA" id="ARBA00022490"/>
    </source>
</evidence>
<dbReference type="GO" id="GO:0005737">
    <property type="term" value="C:cytoplasm"/>
    <property type="evidence" value="ECO:0007669"/>
    <property type="project" value="UniProtKB-SubCell"/>
</dbReference>